<dbReference type="RefSeq" id="WP_024724294.1">
    <property type="nucleotide sequence ID" value="NZ_KN174167.1"/>
</dbReference>
<keyword evidence="2" id="KW-1185">Reference proteome</keyword>
<dbReference type="eggNOG" id="ENOG50316XK">
    <property type="taxonomic scope" value="Bacteria"/>
</dbReference>
<organism evidence="1 2">
    <name type="scientific">Flavonifractor plautii 1_3_50AFAA</name>
    <dbReference type="NCBI Taxonomy" id="742738"/>
    <lineage>
        <taxon>Bacteria</taxon>
        <taxon>Bacillati</taxon>
        <taxon>Bacillota</taxon>
        <taxon>Clostridia</taxon>
        <taxon>Eubacteriales</taxon>
        <taxon>Oscillospiraceae</taxon>
        <taxon>Flavonifractor</taxon>
    </lineage>
</organism>
<gene>
    <name evidence="1" type="ORF">HMPREF9460_03717</name>
</gene>
<dbReference type="HOGENOM" id="CLU_127518_0_0_9"/>
<accession>A0A096B1J6</accession>
<evidence type="ECO:0000313" key="1">
    <source>
        <dbReference type="EMBL" id="KGF53208.1"/>
    </source>
</evidence>
<dbReference type="Proteomes" id="UP000029585">
    <property type="component" value="Unassembled WGS sequence"/>
</dbReference>
<sequence>MSLKVTIEGQGSFEVAKECVKKVVYKTDIPLDSNARTKDVGSTLEISGKILTATDGDPFDSTRQMGLWSMVPAENSACYRKVTVEIIQAGIVERKYYFPNAFVVNYDEDFGDTDGVGTFRLTIKQKKDKISGITIEGGYPAA</sequence>
<dbReference type="EMBL" id="ADLO01000114">
    <property type="protein sequence ID" value="KGF53208.1"/>
    <property type="molecule type" value="Genomic_DNA"/>
</dbReference>
<comment type="caution">
    <text evidence="1">The sequence shown here is derived from an EMBL/GenBank/DDBJ whole genome shotgun (WGS) entry which is preliminary data.</text>
</comment>
<dbReference type="AlphaFoldDB" id="A0A096B1J6"/>
<proteinExistence type="predicted"/>
<evidence type="ECO:0000313" key="2">
    <source>
        <dbReference type="Proteomes" id="UP000029585"/>
    </source>
</evidence>
<reference evidence="1 2" key="1">
    <citation type="submission" date="2011-08" db="EMBL/GenBank/DDBJ databases">
        <title>The Genome Sequence of Clostridium orbiscindens 1_3_50AFAA.</title>
        <authorList>
            <consortium name="The Broad Institute Genome Sequencing Platform"/>
            <person name="Earl A."/>
            <person name="Ward D."/>
            <person name="Feldgarden M."/>
            <person name="Gevers D."/>
            <person name="Daigneault M."/>
            <person name="Strauss J."/>
            <person name="Allen-Vercoe E."/>
            <person name="Young S.K."/>
            <person name="Zeng Q."/>
            <person name="Gargeya S."/>
            <person name="Fitzgerald M."/>
            <person name="Haas B."/>
            <person name="Abouelleil A."/>
            <person name="Alvarado L."/>
            <person name="Arachchi H.M."/>
            <person name="Berlin A."/>
            <person name="Brown A."/>
            <person name="Chapman S.B."/>
            <person name="Chen Z."/>
            <person name="Dunbar C."/>
            <person name="Freedman E."/>
            <person name="Gearin G."/>
            <person name="Gellesch M."/>
            <person name="Goldberg J."/>
            <person name="Griggs A."/>
            <person name="Gujja S."/>
            <person name="Heiman D."/>
            <person name="Howarth C."/>
            <person name="Larson L."/>
            <person name="Lui A."/>
            <person name="MacDonald P.J.P."/>
            <person name="Montmayeur A."/>
            <person name="Murphy C."/>
            <person name="Neiman D."/>
            <person name="Pearson M."/>
            <person name="Priest M."/>
            <person name="Roberts A."/>
            <person name="Saif S."/>
            <person name="Shea T."/>
            <person name="Shenoy N."/>
            <person name="Sisk P."/>
            <person name="Stolte C."/>
            <person name="Sykes S."/>
            <person name="Wortman J."/>
            <person name="Nusbaum C."/>
            <person name="Birren B."/>
        </authorList>
    </citation>
    <scope>NUCLEOTIDE SEQUENCE [LARGE SCALE GENOMIC DNA]</scope>
    <source>
        <strain evidence="1 2">1_3_50AFAA</strain>
    </source>
</reference>
<dbReference type="PATRIC" id="fig|742738.3.peg.3824"/>
<evidence type="ECO:0008006" key="3">
    <source>
        <dbReference type="Google" id="ProtNLM"/>
    </source>
</evidence>
<protein>
    <recommendedName>
        <fullName evidence="3">Membrane-associated protease 1</fullName>
    </recommendedName>
</protein>
<name>A0A096B1J6_FLAPL</name>